<accession>A0A5C3DW46</accession>
<evidence type="ECO:0000313" key="5">
    <source>
        <dbReference type="EMBL" id="SPO22555.1"/>
    </source>
</evidence>
<gene>
    <name evidence="5" type="ORF">UTRI_01233</name>
</gene>
<dbReference type="PANTHER" id="PTHR11474:SF126">
    <property type="entry name" value="TYROSINASE-LIKE PROTEIN TYR-1-RELATED"/>
    <property type="match status" value="1"/>
</dbReference>
<sequence length="384" mass="44023">MLGLKLHLFSVIALTSLSVVLAKETSFWSHIAAIEARDISSSLQQQKHYSDMSKRAVVHAHHPVPVHGPAPAPHSSSVKCTHPVPRVSFYSLTPAEQSAWIHSFQQLHNPGKSIFIKGGSFMDDLAMVHIGLQEEMHYNSCFLVCHSAFLRAFYSLMRVSGYKGREAYWDIESDYQHGLENAGLWNTFGTDDGKGGPIPNGPFKNIKCGILPNTKQPGRSIVKPHFVTRHFNGDWNRKPMIRGDMYSSHFNATLYDNFLKAPNYTKLRLQLEATVHAWIHQSIGGEMWMFSAVCEPAFWLLHAEIDRYWRSWQNRHNGWFDYEGHRRIRRKDGTTEYKLATLDDTIDFYGLFEKVKVRDLMHPRRGILCYSYDRLFGGVPDNAK</sequence>
<protein>
    <recommendedName>
        <fullName evidence="4">Tyrosinase copper-binding domain-containing protein</fullName>
    </recommendedName>
</protein>
<evidence type="ECO:0000256" key="1">
    <source>
        <dbReference type="ARBA" id="ARBA00022723"/>
    </source>
</evidence>
<evidence type="ECO:0000259" key="4">
    <source>
        <dbReference type="Pfam" id="PF00264"/>
    </source>
</evidence>
<dbReference type="EMBL" id="OOIN01000004">
    <property type="protein sequence ID" value="SPO22555.1"/>
    <property type="molecule type" value="Genomic_DNA"/>
</dbReference>
<evidence type="ECO:0000313" key="6">
    <source>
        <dbReference type="Proteomes" id="UP000324022"/>
    </source>
</evidence>
<dbReference type="OrthoDB" id="6132182at2759"/>
<dbReference type="Pfam" id="PF00264">
    <property type="entry name" value="Tyrosinase"/>
    <property type="match status" value="1"/>
</dbReference>
<proteinExistence type="predicted"/>
<feature type="signal peptide" evidence="3">
    <location>
        <begin position="1"/>
        <end position="22"/>
    </location>
</feature>
<keyword evidence="2" id="KW-0186">Copper</keyword>
<dbReference type="GO" id="GO:0046872">
    <property type="term" value="F:metal ion binding"/>
    <property type="evidence" value="ECO:0007669"/>
    <property type="project" value="UniProtKB-KW"/>
</dbReference>
<evidence type="ECO:0000256" key="3">
    <source>
        <dbReference type="SAM" id="SignalP"/>
    </source>
</evidence>
<dbReference type="InterPro" id="IPR050316">
    <property type="entry name" value="Tyrosinase/Hemocyanin"/>
</dbReference>
<reference evidence="5 6" key="1">
    <citation type="submission" date="2018-03" db="EMBL/GenBank/DDBJ databases">
        <authorList>
            <person name="Guldener U."/>
        </authorList>
    </citation>
    <scope>NUCLEOTIDE SEQUENCE [LARGE SCALE GENOMIC DNA]</scope>
    <source>
        <strain evidence="5 6">NBRC100155</strain>
    </source>
</reference>
<feature type="domain" description="Tyrosinase copper-binding" evidence="4">
    <location>
        <begin position="122"/>
        <end position="315"/>
    </location>
</feature>
<dbReference type="Proteomes" id="UP000324022">
    <property type="component" value="Unassembled WGS sequence"/>
</dbReference>
<dbReference type="InterPro" id="IPR002227">
    <property type="entry name" value="Tyrosinase_Cu-bd"/>
</dbReference>
<keyword evidence="3" id="KW-0732">Signal</keyword>
<name>A0A5C3DW46_9BASI</name>
<evidence type="ECO:0000256" key="2">
    <source>
        <dbReference type="ARBA" id="ARBA00023008"/>
    </source>
</evidence>
<organism evidence="5 6">
    <name type="scientific">Ustilago trichophora</name>
    <dbReference type="NCBI Taxonomy" id="86804"/>
    <lineage>
        <taxon>Eukaryota</taxon>
        <taxon>Fungi</taxon>
        <taxon>Dikarya</taxon>
        <taxon>Basidiomycota</taxon>
        <taxon>Ustilaginomycotina</taxon>
        <taxon>Ustilaginomycetes</taxon>
        <taxon>Ustilaginales</taxon>
        <taxon>Ustilaginaceae</taxon>
        <taxon>Ustilago</taxon>
    </lineage>
</organism>
<dbReference type="InterPro" id="IPR008922">
    <property type="entry name" value="Di-copper_centre_dom_sf"/>
</dbReference>
<dbReference type="PANTHER" id="PTHR11474">
    <property type="entry name" value="TYROSINASE FAMILY MEMBER"/>
    <property type="match status" value="1"/>
</dbReference>
<keyword evidence="6" id="KW-1185">Reference proteome</keyword>
<feature type="chain" id="PRO_5022974803" description="Tyrosinase copper-binding domain-containing protein" evidence="3">
    <location>
        <begin position="23"/>
        <end position="384"/>
    </location>
</feature>
<dbReference type="AlphaFoldDB" id="A0A5C3DW46"/>
<dbReference type="SUPFAM" id="SSF48056">
    <property type="entry name" value="Di-copper centre-containing domain"/>
    <property type="match status" value="1"/>
</dbReference>
<dbReference type="Gene3D" id="1.10.1280.10">
    <property type="entry name" value="Di-copper center containing domain from catechol oxidase"/>
    <property type="match status" value="1"/>
</dbReference>
<keyword evidence="1" id="KW-0479">Metal-binding</keyword>
<dbReference type="GO" id="GO:0016491">
    <property type="term" value="F:oxidoreductase activity"/>
    <property type="evidence" value="ECO:0007669"/>
    <property type="project" value="InterPro"/>
</dbReference>